<dbReference type="SMART" id="SM00320">
    <property type="entry name" value="WD40"/>
    <property type="match status" value="4"/>
</dbReference>
<dbReference type="Gene3D" id="2.130.10.10">
    <property type="entry name" value="YVTN repeat-like/Quinoprotein amine dehydrogenase"/>
    <property type="match status" value="2"/>
</dbReference>
<dbReference type="EMBL" id="JYNY01000572">
    <property type="protein sequence ID" value="KJJ83467.1"/>
    <property type="molecule type" value="Genomic_DNA"/>
</dbReference>
<name>A0A0F0CJQ3_9BACT</name>
<dbReference type="InterPro" id="IPR001680">
    <property type="entry name" value="WD40_rpt"/>
</dbReference>
<proteinExistence type="predicted"/>
<gene>
    <name evidence="1" type="ORF">OMAG_002666</name>
</gene>
<dbReference type="Pfam" id="PF00400">
    <property type="entry name" value="WD40"/>
    <property type="match status" value="1"/>
</dbReference>
<dbReference type="InterPro" id="IPR015943">
    <property type="entry name" value="WD40/YVTN_repeat-like_dom_sf"/>
</dbReference>
<dbReference type="AlphaFoldDB" id="A0A0F0CJQ3"/>
<evidence type="ECO:0000313" key="1">
    <source>
        <dbReference type="EMBL" id="KJJ83467.1"/>
    </source>
</evidence>
<dbReference type="InterPro" id="IPR036322">
    <property type="entry name" value="WD40_repeat_dom_sf"/>
</dbReference>
<reference evidence="1 2" key="1">
    <citation type="submission" date="2015-02" db="EMBL/GenBank/DDBJ databases">
        <title>Single-cell genomics of uncultivated deep-branching MTB reveals a conserved set of magnetosome genes.</title>
        <authorList>
            <person name="Kolinko S."/>
            <person name="Richter M."/>
            <person name="Glockner F.O."/>
            <person name="Brachmann A."/>
            <person name="Schuler D."/>
        </authorList>
    </citation>
    <scope>NUCLEOTIDE SEQUENCE [LARGE SCALE GENOMIC DNA]</scope>
    <source>
        <strain evidence="1">SKK-01</strain>
    </source>
</reference>
<accession>A0A0F0CJQ3</accession>
<evidence type="ECO:0000313" key="2">
    <source>
        <dbReference type="Proteomes" id="UP000033428"/>
    </source>
</evidence>
<comment type="caution">
    <text evidence="1">The sequence shown here is derived from an EMBL/GenBank/DDBJ whole genome shotgun (WGS) entry which is preliminary data.</text>
</comment>
<sequence>MSPKNNFYTDRIIVAGSQDCIVRLYKLGEDKPFQEIDENYNFIDIGNGKIEKQHTNYDEVSKLIKMVDFSFDGLELLIATKEYDKGKVTLWEYNSTSQKFSNTPKQSFFNEDNPIVSAKFSPDKNYIALGSIGGKVRIYNRNSDGFYEFSQILHQGTLDIYKFRERDLNFHEIFPKLLEQGYVDEDTRTVETHNILEDDFVDQFTSYTEKEKKKLERLFEEFTKTPYVIKFSPDSKTIYVGAENRVFIYEFDEYYQKFPDDPNTTIPLQYGPVTCIDFLPKKSPYGETLLVSSPGGLHFFTHDGTFKNIHLQQMLNGESGMFEDMAVSNDGKIIFGVSSGGHLERYVYFKNYGYTLDNIFIHKTITYETAHAFENTCKILKSGGDIMFQTPSKKGSTTLYEYKNCPKETPLTDQLPNLDFTFPETTFEYHSEFFIKNLARLLTLNPNKTFLIAIDTDIGKTLNQESILMPFWKIASNLKQILEKETGTTINNLKIIRTSASDNNLSQKIEETLTDDNSIKKEDILMLADDSNINYFKDFLKQSWIMFMQDKGLKDNTYLPIFESLSLLIMAYSGADKNSFKYYYDKISAKPINSGDLDDFDDTDDFLLYKKPFFLTPKITTYSREELRKKYELAYKFYTAA</sequence>
<evidence type="ECO:0008006" key="3">
    <source>
        <dbReference type="Google" id="ProtNLM"/>
    </source>
</evidence>
<keyword evidence="2" id="KW-1185">Reference proteome</keyword>
<protein>
    <recommendedName>
        <fullName evidence="3">WD40 repeat-like protein</fullName>
    </recommendedName>
</protein>
<dbReference type="SUPFAM" id="SSF50978">
    <property type="entry name" value="WD40 repeat-like"/>
    <property type="match status" value="1"/>
</dbReference>
<organism evidence="1 2">
    <name type="scientific">Candidatus Omnitrophus magneticus</name>
    <dbReference type="NCBI Taxonomy" id="1609969"/>
    <lineage>
        <taxon>Bacteria</taxon>
        <taxon>Pseudomonadati</taxon>
        <taxon>Candidatus Omnitrophota</taxon>
        <taxon>Candidatus Omnitrophus</taxon>
    </lineage>
</organism>
<dbReference type="Proteomes" id="UP000033428">
    <property type="component" value="Unassembled WGS sequence"/>
</dbReference>